<name>A0ABY8W8S4_9ACTN</name>
<dbReference type="Proteomes" id="UP001240150">
    <property type="component" value="Chromosome"/>
</dbReference>
<dbReference type="RefSeq" id="WP_284915276.1">
    <property type="nucleotide sequence ID" value="NZ_CP126980.1"/>
</dbReference>
<keyword evidence="1" id="KW-1133">Transmembrane helix</keyword>
<evidence type="ECO:0000313" key="3">
    <source>
        <dbReference type="Proteomes" id="UP001240150"/>
    </source>
</evidence>
<dbReference type="EMBL" id="CP126980">
    <property type="protein sequence ID" value="WIM94073.1"/>
    <property type="molecule type" value="Genomic_DNA"/>
</dbReference>
<proteinExistence type="predicted"/>
<protein>
    <submittedName>
        <fullName evidence="2">Uncharacterized protein</fullName>
    </submittedName>
</protein>
<evidence type="ECO:0000256" key="1">
    <source>
        <dbReference type="SAM" id="Phobius"/>
    </source>
</evidence>
<evidence type="ECO:0000313" key="2">
    <source>
        <dbReference type="EMBL" id="WIM94073.1"/>
    </source>
</evidence>
<keyword evidence="1" id="KW-0812">Transmembrane</keyword>
<gene>
    <name evidence="2" type="ORF">ACTOB_006074</name>
</gene>
<feature type="transmembrane region" description="Helical" evidence="1">
    <location>
        <begin position="26"/>
        <end position="46"/>
    </location>
</feature>
<sequence length="86" mass="9023">MPNTPNPAHEAGDSAARLPSSASTRILLLGLAFLAASVFLLYTLVLEEDYLGPKVELLTDSAAPIGVPALIGLALVAIAVRRSRKR</sequence>
<feature type="transmembrane region" description="Helical" evidence="1">
    <location>
        <begin position="61"/>
        <end position="80"/>
    </location>
</feature>
<keyword evidence="3" id="KW-1185">Reference proteome</keyword>
<reference evidence="2 3" key="1">
    <citation type="submission" date="2023-06" db="EMBL/GenBank/DDBJ databases">
        <authorList>
            <person name="Yushchuk O."/>
            <person name="Binda E."/>
            <person name="Ruckert-Reed C."/>
            <person name="Fedorenko V."/>
            <person name="Kalinowski J."/>
            <person name="Marinelli F."/>
        </authorList>
    </citation>
    <scope>NUCLEOTIDE SEQUENCE [LARGE SCALE GENOMIC DNA]</scope>
    <source>
        <strain evidence="2 3">NRRL 3884</strain>
    </source>
</reference>
<accession>A0ABY8W8S4</accession>
<keyword evidence="1" id="KW-0472">Membrane</keyword>
<organism evidence="2 3">
    <name type="scientific">Actinoplanes oblitus</name>
    <dbReference type="NCBI Taxonomy" id="3040509"/>
    <lineage>
        <taxon>Bacteria</taxon>
        <taxon>Bacillati</taxon>
        <taxon>Actinomycetota</taxon>
        <taxon>Actinomycetes</taxon>
        <taxon>Micromonosporales</taxon>
        <taxon>Micromonosporaceae</taxon>
        <taxon>Actinoplanes</taxon>
    </lineage>
</organism>